<reference evidence="1 2" key="1">
    <citation type="submission" date="2013-12" db="EMBL/GenBank/DDBJ databases">
        <title>Comparative genomics of relapsing fever spirochetes.</title>
        <authorList>
            <person name="Schwan T.G."/>
            <person name="Raffel S.J."/>
            <person name="Porcella S.F."/>
        </authorList>
    </citation>
    <scope>NUCLEOTIDE SEQUENCE [LARGE SCALE GENOMIC DNA]</scope>
    <source>
        <strain evidence="1 2">CR2A</strain>
    </source>
</reference>
<proteinExistence type="predicted"/>
<comment type="caution">
    <text evidence="1">The sequence shown here is derived from an EMBL/GenBank/DDBJ whole genome shotgun (WGS) entry which is preliminary data.</text>
</comment>
<dbReference type="EMBL" id="AZIT01000135">
    <property type="protein sequence ID" value="ETZ17026.1"/>
    <property type="molecule type" value="Genomic_DNA"/>
</dbReference>
<evidence type="ECO:0000313" key="2">
    <source>
        <dbReference type="Proteomes" id="UP000019148"/>
    </source>
</evidence>
<gene>
    <name evidence="1" type="ORF">BDCR2A_02063</name>
</gene>
<organism evidence="1 2">
    <name type="scientific">Borrelia duttonii CR2A</name>
    <dbReference type="NCBI Taxonomy" id="1432657"/>
    <lineage>
        <taxon>Bacteria</taxon>
        <taxon>Pseudomonadati</taxon>
        <taxon>Spirochaetota</taxon>
        <taxon>Spirochaetia</taxon>
        <taxon>Spirochaetales</taxon>
        <taxon>Borreliaceae</taxon>
        <taxon>Borrelia</taxon>
    </lineage>
</organism>
<name>W6TVJ2_9SPIR</name>
<accession>W6TVJ2</accession>
<dbReference type="AlphaFoldDB" id="W6TVJ2"/>
<protein>
    <submittedName>
        <fullName evidence="1">Integrase protein family protein</fullName>
    </submittedName>
</protein>
<dbReference type="Proteomes" id="UP000019148">
    <property type="component" value="Unassembled WGS sequence"/>
</dbReference>
<evidence type="ECO:0000313" key="1">
    <source>
        <dbReference type="EMBL" id="ETZ17026.1"/>
    </source>
</evidence>
<sequence>MRVHHDYFISKGKDKRRTYLFQKKAKINLKIIE</sequence>